<dbReference type="EMBL" id="LBSJ01000013">
    <property type="protein sequence ID" value="KKQ15644.1"/>
    <property type="molecule type" value="Genomic_DNA"/>
</dbReference>
<proteinExistence type="predicted"/>
<accession>A0A0G0HUE9</accession>
<organism evidence="1 2">
    <name type="scientific">Candidatus Daviesbacteria bacterium GW2011_GWA1_36_8</name>
    <dbReference type="NCBI Taxonomy" id="1618417"/>
    <lineage>
        <taxon>Bacteria</taxon>
        <taxon>Candidatus Daviesiibacteriota</taxon>
    </lineage>
</organism>
<protein>
    <submittedName>
        <fullName evidence="1">Uncharacterized protein</fullName>
    </submittedName>
</protein>
<reference evidence="1 2" key="1">
    <citation type="journal article" date="2015" name="Nature">
        <title>rRNA introns, odd ribosomes, and small enigmatic genomes across a large radiation of phyla.</title>
        <authorList>
            <person name="Brown C.T."/>
            <person name="Hug L.A."/>
            <person name="Thomas B.C."/>
            <person name="Sharon I."/>
            <person name="Castelle C.J."/>
            <person name="Singh A."/>
            <person name="Wilkins M.J."/>
            <person name="Williams K.H."/>
            <person name="Banfield J.F."/>
        </authorList>
    </citation>
    <scope>NUCLEOTIDE SEQUENCE [LARGE SCALE GENOMIC DNA]</scope>
</reference>
<evidence type="ECO:0000313" key="2">
    <source>
        <dbReference type="Proteomes" id="UP000034448"/>
    </source>
</evidence>
<dbReference type="AlphaFoldDB" id="A0A0G0HUE9"/>
<comment type="caution">
    <text evidence="1">The sequence shown here is derived from an EMBL/GenBank/DDBJ whole genome shotgun (WGS) entry which is preliminary data.</text>
</comment>
<sequence length="87" mass="10408">MLESRIEPESDHAFKNRKERIFGRSQTVWEFCWDLRDMYPNKVTEFIFSIADEADSRIYAKQIGRKRFLRLVGPLKLPLTSIKEPNF</sequence>
<evidence type="ECO:0000313" key="1">
    <source>
        <dbReference type="EMBL" id="KKQ15644.1"/>
    </source>
</evidence>
<gene>
    <name evidence="1" type="ORF">US28_C0013G0023</name>
</gene>
<dbReference type="Proteomes" id="UP000034448">
    <property type="component" value="Unassembled WGS sequence"/>
</dbReference>
<name>A0A0G0HUE9_9BACT</name>